<feature type="domain" description="AAA+ ATPase" evidence="1">
    <location>
        <begin position="49"/>
        <end position="191"/>
    </location>
</feature>
<dbReference type="InterPro" id="IPR027417">
    <property type="entry name" value="P-loop_NTPase"/>
</dbReference>
<dbReference type="EMBL" id="KU509402">
    <property type="protein sequence ID" value="ANC58201.1"/>
    <property type="molecule type" value="Genomic_DNA"/>
</dbReference>
<dbReference type="AlphaFoldDB" id="A0A1W5LCY3"/>
<accession>A0A1W5LCY3</accession>
<reference evidence="2" key="1">
    <citation type="submission" date="2016-01" db="EMBL/GenBank/DDBJ databases">
        <title>Hydrogen oxidation by a methanotroph.</title>
        <authorList>
            <person name="Stott M.B."/>
        </authorList>
    </citation>
    <scope>NUCLEOTIDE SEQUENCE</scope>
    <source>
        <strain evidence="2">RTK17.1</strain>
    </source>
</reference>
<name>A0A1W5LCY3_9BACT</name>
<dbReference type="Pfam" id="PF07728">
    <property type="entry name" value="AAA_5"/>
    <property type="match status" value="1"/>
</dbReference>
<evidence type="ECO:0000313" key="2">
    <source>
        <dbReference type="EMBL" id="ANC58201.1"/>
    </source>
</evidence>
<dbReference type="GO" id="GO:0005524">
    <property type="term" value="F:ATP binding"/>
    <property type="evidence" value="ECO:0007669"/>
    <property type="project" value="InterPro"/>
</dbReference>
<dbReference type="CDD" id="cd00009">
    <property type="entry name" value="AAA"/>
    <property type="match status" value="1"/>
</dbReference>
<dbReference type="InterPro" id="IPR011704">
    <property type="entry name" value="ATPase_dyneun-rel_AAA"/>
</dbReference>
<dbReference type="SUPFAM" id="SSF52540">
    <property type="entry name" value="P-loop containing nucleoside triphosphate hydrolases"/>
    <property type="match status" value="1"/>
</dbReference>
<dbReference type="SMART" id="SM00382">
    <property type="entry name" value="AAA"/>
    <property type="match status" value="1"/>
</dbReference>
<dbReference type="InterPro" id="IPR001270">
    <property type="entry name" value="ClpA/B"/>
</dbReference>
<dbReference type="Gene3D" id="3.40.50.300">
    <property type="entry name" value="P-loop containing nucleotide triphosphate hydrolases"/>
    <property type="match status" value="1"/>
</dbReference>
<dbReference type="PRINTS" id="PR00300">
    <property type="entry name" value="CLPPROTEASEA"/>
</dbReference>
<evidence type="ECO:0000259" key="1">
    <source>
        <dbReference type="SMART" id="SM00382"/>
    </source>
</evidence>
<gene>
    <name evidence="2" type="primary">mxaR</name>
</gene>
<dbReference type="InterPro" id="IPR003593">
    <property type="entry name" value="AAA+_ATPase"/>
</dbReference>
<sequence length="309" mass="33915">MNKRIGFVPPSAKGAIATHLPLPEDYIVTDSAAVRVIECAVDAMGEGIALSAVLLDGPPGVGKTFLAKSVAKAIGAKLLLFQFFPGCGKEELLRDKTIDGTLVAGVIPLAIASSLEKKTVLILNELDKAEVAVDSFLLDFINEAQVFIPQLGGELKADNSNLLIAITKNDQRDATEALLRRCRVVYMNWPSIETETRFIMNYNPWATKKLCEIFIEAANQLRRHPGVRKKPSTPEIVRLVGDCWRIRNQGMTLLEWSQFIITGLVPLPQDRKYLDQNPMAIAAEVRSELDEIHNAGILSTGIELSFPAP</sequence>
<organism evidence="2">
    <name type="scientific">Candidatus Methylacidiphilum infernorum</name>
    <dbReference type="NCBI Taxonomy" id="511746"/>
    <lineage>
        <taxon>Bacteria</taxon>
        <taxon>Pseudomonadati</taxon>
        <taxon>Verrucomicrobiota</taxon>
        <taxon>Methylacidiphilae</taxon>
        <taxon>Methylacidiphilales</taxon>
        <taxon>Methylacidiphilaceae</taxon>
        <taxon>Methylacidiphilum (ex Ratnadevi et al. 2023)</taxon>
    </lineage>
</organism>
<proteinExistence type="predicted"/>
<dbReference type="GO" id="GO:0016887">
    <property type="term" value="F:ATP hydrolysis activity"/>
    <property type="evidence" value="ECO:0007669"/>
    <property type="project" value="InterPro"/>
</dbReference>
<protein>
    <submittedName>
        <fullName evidence="2">ATPase involved in methanol oxidation</fullName>
    </submittedName>
</protein>